<dbReference type="EnsemblPlants" id="KQJ88063">
    <property type="protein sequence ID" value="KQJ88063"/>
    <property type="gene ID" value="BRADI_4g15080v3"/>
</dbReference>
<keyword evidence="3" id="KW-1185">Reference proteome</keyword>
<dbReference type="EMBL" id="CM000883">
    <property type="protein sequence ID" value="KQJ88063.1"/>
    <property type="molecule type" value="Genomic_DNA"/>
</dbReference>
<dbReference type="OrthoDB" id="690886at2759"/>
<dbReference type="Pfam" id="PF08224">
    <property type="entry name" value="DUF1719"/>
    <property type="match status" value="1"/>
</dbReference>
<evidence type="ECO:0000313" key="2">
    <source>
        <dbReference type="EnsemblPlants" id="KQJ88063"/>
    </source>
</evidence>
<name>I1IKT1_BRADI</name>
<proteinExistence type="predicted"/>
<dbReference type="Gramene" id="KQJ88063">
    <property type="protein sequence ID" value="KQJ88063"/>
    <property type="gene ID" value="BRADI_4g15080v3"/>
</dbReference>
<evidence type="ECO:0000313" key="3">
    <source>
        <dbReference type="Proteomes" id="UP000008810"/>
    </source>
</evidence>
<dbReference type="RefSeq" id="XP_003575922.1">
    <property type="nucleotide sequence ID" value="XM_003575874.4"/>
</dbReference>
<dbReference type="GeneID" id="100830851"/>
<dbReference type="InterPro" id="IPR013181">
    <property type="entry name" value="DUF1719"/>
</dbReference>
<reference evidence="1 2" key="1">
    <citation type="journal article" date="2010" name="Nature">
        <title>Genome sequencing and analysis of the model grass Brachypodium distachyon.</title>
        <authorList>
            <consortium name="International Brachypodium Initiative"/>
        </authorList>
    </citation>
    <scope>NUCLEOTIDE SEQUENCE [LARGE SCALE GENOMIC DNA]</scope>
    <source>
        <strain evidence="1 2">Bd21</strain>
    </source>
</reference>
<dbReference type="PANTHER" id="PTHR33377:SF90">
    <property type="entry name" value="RX N-TERMINAL DOMAIN-CONTAINING PROTEIN"/>
    <property type="match status" value="1"/>
</dbReference>
<dbReference type="OMA" id="SARWPHA"/>
<accession>I1IKT1</accession>
<evidence type="ECO:0000313" key="1">
    <source>
        <dbReference type="EMBL" id="KQJ88063.1"/>
    </source>
</evidence>
<dbReference type="eggNOG" id="ENOG502R3C7">
    <property type="taxonomic scope" value="Eukaryota"/>
</dbReference>
<organism evidence="2">
    <name type="scientific">Brachypodium distachyon</name>
    <name type="common">Purple false brome</name>
    <name type="synonym">Trachynia distachya</name>
    <dbReference type="NCBI Taxonomy" id="15368"/>
    <lineage>
        <taxon>Eukaryota</taxon>
        <taxon>Viridiplantae</taxon>
        <taxon>Streptophyta</taxon>
        <taxon>Embryophyta</taxon>
        <taxon>Tracheophyta</taxon>
        <taxon>Spermatophyta</taxon>
        <taxon>Magnoliopsida</taxon>
        <taxon>Liliopsida</taxon>
        <taxon>Poales</taxon>
        <taxon>Poaceae</taxon>
        <taxon>BOP clade</taxon>
        <taxon>Pooideae</taxon>
        <taxon>Stipodae</taxon>
        <taxon>Brachypodieae</taxon>
        <taxon>Brachypodium</taxon>
    </lineage>
</organism>
<reference evidence="2" key="3">
    <citation type="submission" date="2018-08" db="UniProtKB">
        <authorList>
            <consortium name="EnsemblPlants"/>
        </authorList>
    </citation>
    <scope>IDENTIFICATION</scope>
    <source>
        <strain evidence="2">cv. Bd21</strain>
    </source>
</reference>
<reference evidence="1" key="2">
    <citation type="submission" date="2017-06" db="EMBL/GenBank/DDBJ databases">
        <title>WGS assembly of Brachypodium distachyon.</title>
        <authorList>
            <consortium name="The International Brachypodium Initiative"/>
            <person name="Lucas S."/>
            <person name="Harmon-Smith M."/>
            <person name="Lail K."/>
            <person name="Tice H."/>
            <person name="Grimwood J."/>
            <person name="Bruce D."/>
            <person name="Barry K."/>
            <person name="Shu S."/>
            <person name="Lindquist E."/>
            <person name="Wang M."/>
            <person name="Pitluck S."/>
            <person name="Vogel J.P."/>
            <person name="Garvin D.F."/>
            <person name="Mockler T.C."/>
            <person name="Schmutz J."/>
            <person name="Rokhsar D."/>
            <person name="Bevan M.W."/>
        </authorList>
    </citation>
    <scope>NUCLEOTIDE SEQUENCE</scope>
    <source>
        <strain evidence="1">Bd21</strain>
    </source>
</reference>
<dbReference type="KEGG" id="bdi:100830851"/>
<sequence>MAEMVGSLVVGELVNRASSFLISKHKERSATARTTTETLERLEMAQIRMEAALAVSARCGQVVTDVALLRWRRELRRGADECAAAARRWELRAMEEEQAREALARAWLPARVARLVASFVSSLFSHRRNEEPCEKVVGRFEKLADGAGDFLRCVQSGSGSARRALLEDDIVRKPAVRGNSGKDVGYGTVWFREVRSAACVQDPGKVVWKLNKL</sequence>
<dbReference type="HOGENOM" id="CLU_107775_0_0_1"/>
<dbReference type="Proteomes" id="UP000008810">
    <property type="component" value="Chromosome 4"/>
</dbReference>
<protein>
    <recommendedName>
        <fullName evidence="4">Rx N-terminal domain-containing protein</fullName>
    </recommendedName>
</protein>
<dbReference type="PANTHER" id="PTHR33377">
    <property type="entry name" value="OS10G0134700 PROTEIN-RELATED"/>
    <property type="match status" value="1"/>
</dbReference>
<gene>
    <name evidence="2" type="primary">LOC100830851</name>
    <name evidence="1" type="ORF">BRADI_4g15080v3</name>
</gene>
<dbReference type="AlphaFoldDB" id="I1IKT1"/>
<evidence type="ECO:0008006" key="4">
    <source>
        <dbReference type="Google" id="ProtNLM"/>
    </source>
</evidence>